<keyword evidence="5" id="KW-1185">Reference proteome</keyword>
<name>A0A0Q3HFU4_BRADI</name>
<reference evidence="4" key="3">
    <citation type="submission" date="2018-08" db="UniProtKB">
        <authorList>
            <consortium name="EnsemblPlants"/>
        </authorList>
    </citation>
    <scope>IDENTIFICATION</scope>
    <source>
        <strain evidence="4">cv. Bd21</strain>
    </source>
</reference>
<dbReference type="EnsemblPlants" id="KQK21405">
    <property type="protein sequence ID" value="KQK21405"/>
    <property type="gene ID" value="BRADI_1g60563v3"/>
</dbReference>
<dbReference type="GO" id="GO:0005576">
    <property type="term" value="C:extracellular region"/>
    <property type="evidence" value="ECO:0000318"/>
    <property type="project" value="GO_Central"/>
</dbReference>
<evidence type="ECO:0008006" key="6">
    <source>
        <dbReference type="Google" id="ProtNLM"/>
    </source>
</evidence>
<evidence type="ECO:0000313" key="3">
    <source>
        <dbReference type="EMBL" id="KQK21405.1"/>
    </source>
</evidence>
<dbReference type="GO" id="GO:1902025">
    <property type="term" value="P:nitrate import"/>
    <property type="evidence" value="ECO:0000318"/>
    <property type="project" value="GO_Central"/>
</dbReference>
<dbReference type="GO" id="GO:1901371">
    <property type="term" value="P:regulation of leaf morphogenesis"/>
    <property type="evidence" value="ECO:0000318"/>
    <property type="project" value="GO_Central"/>
</dbReference>
<dbReference type="InParanoid" id="A0A0Q3HFU4"/>
<evidence type="ECO:0000256" key="2">
    <source>
        <dbReference type="SAM" id="SignalP"/>
    </source>
</evidence>
<feature type="region of interest" description="Disordered" evidence="1">
    <location>
        <begin position="40"/>
        <end position="62"/>
    </location>
</feature>
<reference evidence="3 4" key="1">
    <citation type="journal article" date="2010" name="Nature">
        <title>Genome sequencing and analysis of the model grass Brachypodium distachyon.</title>
        <authorList>
            <consortium name="International Brachypodium Initiative"/>
        </authorList>
    </citation>
    <scope>NUCLEOTIDE SEQUENCE [LARGE SCALE GENOMIC DNA]</scope>
    <source>
        <strain evidence="3 4">Bd21</strain>
    </source>
</reference>
<dbReference type="EMBL" id="CM000880">
    <property type="protein sequence ID" value="KQK21405.1"/>
    <property type="molecule type" value="Genomic_DNA"/>
</dbReference>
<protein>
    <recommendedName>
        <fullName evidence="6">Dirigent protein</fullName>
    </recommendedName>
</protein>
<evidence type="ECO:0000256" key="1">
    <source>
        <dbReference type="SAM" id="MobiDB-lite"/>
    </source>
</evidence>
<dbReference type="GO" id="GO:2000280">
    <property type="term" value="P:regulation of root development"/>
    <property type="evidence" value="ECO:0000318"/>
    <property type="project" value="GO_Central"/>
</dbReference>
<dbReference type="Proteomes" id="UP000008810">
    <property type="component" value="Chromosome 1"/>
</dbReference>
<sequence length="77" mass="8008">MALISISKVALLAVLILSSQIMFSPLTNGAITPAEDQGLVGTADDVRPSNPGHSPGIGHAFTNNKVGRRLLITSARE</sequence>
<feature type="chain" id="PRO_5035999630" description="Dirigent protein" evidence="2">
    <location>
        <begin position="30"/>
        <end position="77"/>
    </location>
</feature>
<evidence type="ECO:0000313" key="5">
    <source>
        <dbReference type="Proteomes" id="UP000008810"/>
    </source>
</evidence>
<gene>
    <name evidence="3" type="ORF">BRADI_1g60563v3</name>
</gene>
<feature type="signal peptide" evidence="2">
    <location>
        <begin position="1"/>
        <end position="29"/>
    </location>
</feature>
<keyword evidence="2" id="KW-0732">Signal</keyword>
<reference evidence="3" key="2">
    <citation type="submission" date="2017-06" db="EMBL/GenBank/DDBJ databases">
        <title>WGS assembly of Brachypodium distachyon.</title>
        <authorList>
            <consortium name="The International Brachypodium Initiative"/>
            <person name="Lucas S."/>
            <person name="Harmon-Smith M."/>
            <person name="Lail K."/>
            <person name="Tice H."/>
            <person name="Grimwood J."/>
            <person name="Bruce D."/>
            <person name="Barry K."/>
            <person name="Shu S."/>
            <person name="Lindquist E."/>
            <person name="Wang M."/>
            <person name="Pitluck S."/>
            <person name="Vogel J.P."/>
            <person name="Garvin D.F."/>
            <person name="Mockler T.C."/>
            <person name="Schmutz J."/>
            <person name="Rokhsar D."/>
            <person name="Bevan M.W."/>
        </authorList>
    </citation>
    <scope>NUCLEOTIDE SEQUENCE</scope>
    <source>
        <strain evidence="3">Bd21</strain>
    </source>
</reference>
<proteinExistence type="predicted"/>
<dbReference type="AlphaFoldDB" id="A0A0Q3HFU4"/>
<dbReference type="OrthoDB" id="689195at2759"/>
<dbReference type="GO" id="GO:0005179">
    <property type="term" value="F:hormone activity"/>
    <property type="evidence" value="ECO:0000318"/>
    <property type="project" value="GO_Central"/>
</dbReference>
<evidence type="ECO:0000313" key="4">
    <source>
        <dbReference type="EnsemblPlants" id="KQK21405"/>
    </source>
</evidence>
<organism evidence="3">
    <name type="scientific">Brachypodium distachyon</name>
    <name type="common">Purple false brome</name>
    <name type="synonym">Trachynia distachya</name>
    <dbReference type="NCBI Taxonomy" id="15368"/>
    <lineage>
        <taxon>Eukaryota</taxon>
        <taxon>Viridiplantae</taxon>
        <taxon>Streptophyta</taxon>
        <taxon>Embryophyta</taxon>
        <taxon>Tracheophyta</taxon>
        <taxon>Spermatophyta</taxon>
        <taxon>Magnoliopsida</taxon>
        <taxon>Liliopsida</taxon>
        <taxon>Poales</taxon>
        <taxon>Poaceae</taxon>
        <taxon>BOP clade</taxon>
        <taxon>Pooideae</taxon>
        <taxon>Stipodae</taxon>
        <taxon>Brachypodieae</taxon>
        <taxon>Brachypodium</taxon>
    </lineage>
</organism>
<accession>A0A0Q3HFU4</accession>
<dbReference type="Gramene" id="KQK21405">
    <property type="protein sequence ID" value="KQK21405"/>
    <property type="gene ID" value="BRADI_1g60563v3"/>
</dbReference>